<reference evidence="4" key="1">
    <citation type="journal article" date="2019" name="Int. J. Syst. Evol. Microbiol.">
        <title>The Global Catalogue of Microorganisms (GCM) 10K type strain sequencing project: providing services to taxonomists for standard genome sequencing and annotation.</title>
        <authorList>
            <consortium name="The Broad Institute Genomics Platform"/>
            <consortium name="The Broad Institute Genome Sequencing Center for Infectious Disease"/>
            <person name="Wu L."/>
            <person name="Ma J."/>
        </authorList>
    </citation>
    <scope>NUCLEOTIDE SEQUENCE [LARGE SCALE GENOMIC DNA]</scope>
    <source>
        <strain evidence="4">JCM 31920</strain>
    </source>
</reference>
<dbReference type="EMBL" id="BAABEY010000033">
    <property type="protein sequence ID" value="GAA4445159.1"/>
    <property type="molecule type" value="Genomic_DNA"/>
</dbReference>
<comment type="similarity">
    <text evidence="1">Belongs to the bacterial reverse transcriptase family.</text>
</comment>
<gene>
    <name evidence="3" type="ORF">GCM10023091_36350</name>
</gene>
<evidence type="ECO:0000259" key="2">
    <source>
        <dbReference type="Pfam" id="PF00078"/>
    </source>
</evidence>
<dbReference type="PANTHER" id="PTHR34047">
    <property type="entry name" value="NUCLEAR INTRON MATURASE 1, MITOCHONDRIAL-RELATED"/>
    <property type="match status" value="1"/>
</dbReference>
<feature type="domain" description="Reverse transcriptase" evidence="2">
    <location>
        <begin position="55"/>
        <end position="157"/>
    </location>
</feature>
<dbReference type="PANTHER" id="PTHR34047:SF3">
    <property type="entry name" value="BLR2052 PROTEIN"/>
    <property type="match status" value="1"/>
</dbReference>
<dbReference type="Pfam" id="PF00078">
    <property type="entry name" value="RVT_1"/>
    <property type="match status" value="1"/>
</dbReference>
<evidence type="ECO:0000256" key="1">
    <source>
        <dbReference type="ARBA" id="ARBA00034120"/>
    </source>
</evidence>
<accession>A0ABP8M631</accession>
<name>A0ABP8M631_9BACT</name>
<evidence type="ECO:0000313" key="3">
    <source>
        <dbReference type="EMBL" id="GAA4445159.1"/>
    </source>
</evidence>
<dbReference type="SUPFAM" id="SSF56672">
    <property type="entry name" value="DNA/RNA polymerases"/>
    <property type="match status" value="1"/>
</dbReference>
<organism evidence="3 4">
    <name type="scientific">Ravibacter arvi</name>
    <dbReference type="NCBI Taxonomy" id="2051041"/>
    <lineage>
        <taxon>Bacteria</taxon>
        <taxon>Pseudomonadati</taxon>
        <taxon>Bacteroidota</taxon>
        <taxon>Cytophagia</taxon>
        <taxon>Cytophagales</taxon>
        <taxon>Spirosomataceae</taxon>
        <taxon>Ravibacter</taxon>
    </lineage>
</organism>
<comment type="caution">
    <text evidence="3">The sequence shown here is derived from an EMBL/GenBank/DDBJ whole genome shotgun (WGS) entry which is preliminary data.</text>
</comment>
<dbReference type="InterPro" id="IPR000477">
    <property type="entry name" value="RT_dom"/>
</dbReference>
<sequence length="197" mass="22041">MLEAFKAVKANNGAAGIDGVSIADYEEKLTGNAYKLWNRMTSGSYCPKPVREVAIPKKSGGQRVPGIPTLEDRVAQQVVRNYLEPKVDPSFHRDSYGYRPGKNAHQAVTQSLKRSAFIGWVIDLDIKGLFDNLDHELMMKGLKRYTTEKWVLMYVEKMAESGHAKAGRPNYKPYLGYASGRCGQRPAGQHLPSLRVR</sequence>
<dbReference type="Proteomes" id="UP001501508">
    <property type="component" value="Unassembled WGS sequence"/>
</dbReference>
<dbReference type="CDD" id="cd01651">
    <property type="entry name" value="RT_G2_intron"/>
    <property type="match status" value="1"/>
</dbReference>
<dbReference type="InterPro" id="IPR051083">
    <property type="entry name" value="GrpII_Intron_Splice-Mob/Def"/>
</dbReference>
<evidence type="ECO:0000313" key="4">
    <source>
        <dbReference type="Proteomes" id="UP001501508"/>
    </source>
</evidence>
<keyword evidence="4" id="KW-1185">Reference proteome</keyword>
<protein>
    <recommendedName>
        <fullName evidence="2">Reverse transcriptase domain-containing protein</fullName>
    </recommendedName>
</protein>
<proteinExistence type="inferred from homology"/>
<dbReference type="InterPro" id="IPR043502">
    <property type="entry name" value="DNA/RNA_pol_sf"/>
</dbReference>